<dbReference type="Proteomes" id="UP001430377">
    <property type="component" value="Unassembled WGS sequence"/>
</dbReference>
<dbReference type="AlphaFoldDB" id="A0AAW4PT63"/>
<organism evidence="2 3">
    <name type="scientific">Haloarcula rubra</name>
    <dbReference type="NCBI Taxonomy" id="2487747"/>
    <lineage>
        <taxon>Archaea</taxon>
        <taxon>Methanobacteriati</taxon>
        <taxon>Methanobacteriota</taxon>
        <taxon>Stenosarchaea group</taxon>
        <taxon>Halobacteria</taxon>
        <taxon>Halobacteriales</taxon>
        <taxon>Haloarculaceae</taxon>
        <taxon>Haloarcula</taxon>
    </lineage>
</organism>
<gene>
    <name evidence="2" type="ORF">EGH21_10800</name>
</gene>
<feature type="region of interest" description="Disordered" evidence="1">
    <location>
        <begin position="1"/>
        <end position="22"/>
    </location>
</feature>
<protein>
    <submittedName>
        <fullName evidence="2">Uncharacterized protein</fullName>
    </submittedName>
</protein>
<comment type="caution">
    <text evidence="2">The sequence shown here is derived from an EMBL/GenBank/DDBJ whole genome shotgun (WGS) entry which is preliminary data.</text>
</comment>
<feature type="compositionally biased region" description="Basic and acidic residues" evidence="1">
    <location>
        <begin position="1"/>
        <end position="13"/>
    </location>
</feature>
<proteinExistence type="predicted"/>
<sequence>MESADRTRPHFELTAEPPDVDTEPLASFAATVEAQYRALAERMEAADEESVPDDRMYM</sequence>
<evidence type="ECO:0000256" key="1">
    <source>
        <dbReference type="SAM" id="MobiDB-lite"/>
    </source>
</evidence>
<dbReference type="RefSeq" id="WP_220618481.1">
    <property type="nucleotide sequence ID" value="NZ_RKLR01000003.1"/>
</dbReference>
<accession>A0AAW4PT63</accession>
<evidence type="ECO:0000313" key="3">
    <source>
        <dbReference type="Proteomes" id="UP001430377"/>
    </source>
</evidence>
<keyword evidence="3" id="KW-1185">Reference proteome</keyword>
<evidence type="ECO:0000313" key="2">
    <source>
        <dbReference type="EMBL" id="MBX0323517.1"/>
    </source>
</evidence>
<dbReference type="EMBL" id="RKLR01000003">
    <property type="protein sequence ID" value="MBX0323517.1"/>
    <property type="molecule type" value="Genomic_DNA"/>
</dbReference>
<name>A0AAW4PT63_9EURY</name>
<reference evidence="2 3" key="1">
    <citation type="submission" date="2021-06" db="EMBL/GenBank/DDBJ databases">
        <title>Halomicroarcula sp. a new haloarchaeum isolated from saline soil.</title>
        <authorList>
            <person name="Duran-Viseras A."/>
            <person name="Sanchez-Porro C."/>
            <person name="Ventosa A."/>
        </authorList>
    </citation>
    <scope>NUCLEOTIDE SEQUENCE [LARGE SCALE GENOMIC DNA]</scope>
    <source>
        <strain evidence="2 3">F13</strain>
    </source>
</reference>